<dbReference type="AlphaFoldDB" id="A0A6A4GRR2"/>
<protein>
    <submittedName>
        <fullName evidence="1">Uncharacterized protein</fullName>
    </submittedName>
</protein>
<evidence type="ECO:0000313" key="1">
    <source>
        <dbReference type="EMBL" id="KAE9388441.1"/>
    </source>
</evidence>
<keyword evidence="2" id="KW-1185">Reference proteome</keyword>
<dbReference type="Proteomes" id="UP000799118">
    <property type="component" value="Unassembled WGS sequence"/>
</dbReference>
<dbReference type="OrthoDB" id="3062714at2759"/>
<dbReference type="FunFam" id="1.10.150.20:FF:000004">
    <property type="entry name" value="U5 small nuclear ribonucleoprotein helicase"/>
    <property type="match status" value="1"/>
</dbReference>
<gene>
    <name evidence="1" type="ORF">BT96DRAFT_1073917</name>
</gene>
<accession>A0A6A4GRR2</accession>
<organism evidence="1 2">
    <name type="scientific">Gymnopus androsaceus JB14</name>
    <dbReference type="NCBI Taxonomy" id="1447944"/>
    <lineage>
        <taxon>Eukaryota</taxon>
        <taxon>Fungi</taxon>
        <taxon>Dikarya</taxon>
        <taxon>Basidiomycota</taxon>
        <taxon>Agaricomycotina</taxon>
        <taxon>Agaricomycetes</taxon>
        <taxon>Agaricomycetidae</taxon>
        <taxon>Agaricales</taxon>
        <taxon>Marasmiineae</taxon>
        <taxon>Omphalotaceae</taxon>
        <taxon>Gymnopus</taxon>
    </lineage>
</organism>
<reference evidence="1" key="1">
    <citation type="journal article" date="2019" name="Environ. Microbiol.">
        <title>Fungal ecological strategies reflected in gene transcription - a case study of two litter decomposers.</title>
        <authorList>
            <person name="Barbi F."/>
            <person name="Kohler A."/>
            <person name="Barry K."/>
            <person name="Baskaran P."/>
            <person name="Daum C."/>
            <person name="Fauchery L."/>
            <person name="Ihrmark K."/>
            <person name="Kuo A."/>
            <person name="LaButti K."/>
            <person name="Lipzen A."/>
            <person name="Morin E."/>
            <person name="Grigoriev I.V."/>
            <person name="Henrissat B."/>
            <person name="Lindahl B."/>
            <person name="Martin F."/>
        </authorList>
    </citation>
    <scope>NUCLEOTIDE SEQUENCE</scope>
    <source>
        <strain evidence="1">JB14</strain>
    </source>
</reference>
<name>A0A6A4GRR2_9AGAR</name>
<proteinExistence type="predicted"/>
<dbReference type="EMBL" id="ML769743">
    <property type="protein sequence ID" value="KAE9388441.1"/>
    <property type="molecule type" value="Genomic_DNA"/>
</dbReference>
<evidence type="ECO:0000313" key="2">
    <source>
        <dbReference type="Proteomes" id="UP000799118"/>
    </source>
</evidence>
<sequence length="105" mass="11844">MTPLRQFKGVPSEVVRKAEGKQFPRYRYFDLVSSTCFACPPEIGELINLQNAGRLVHRLVHSFPKLQLTAHVQPSPVHCSELSYPSLPISVGMKKYTAEQRLSGF</sequence>
<dbReference type="Gene3D" id="1.10.150.20">
    <property type="entry name" value="5' to 3' exonuclease, C-terminal subdomain"/>
    <property type="match status" value="1"/>
</dbReference>